<dbReference type="EMBL" id="JBBCAQ010000022">
    <property type="protein sequence ID" value="KAK7590633.1"/>
    <property type="molecule type" value="Genomic_DNA"/>
</dbReference>
<comment type="similarity">
    <text evidence="1">Belongs to the MYG1 family.</text>
</comment>
<evidence type="ECO:0000313" key="3">
    <source>
        <dbReference type="Proteomes" id="UP001367676"/>
    </source>
</evidence>
<comment type="caution">
    <text evidence="2">The sequence shown here is derived from an EMBL/GenBank/DDBJ whole genome shotgun (WGS) entry which is preliminary data.</text>
</comment>
<protein>
    <submittedName>
        <fullName evidence="2">Uncharacterized protein</fullName>
    </submittedName>
</protein>
<accession>A0AAN9TKG0</accession>
<sequence length="331" mass="38043">MSFLSLQNKTNLLIGTHDGVFHCDEILGCFLLKILFPEASIKRSRNAEILKTCDIVIDVGGEYDPQKHRYDHHQRTFQHTMSTLSDELVGTVRLSSAGLVYHHFGKQVLEKILDSKEEDLIKYVYKKMYVSFIKEIDGIDNGIPAHDSEPLYTIHTDLSSRVHHLYKPWYFVGDWNEDEHFHKAMDLVGGEFTDAVLRSRDISYRARDIVEKSILNRFDVHESGAIIELSTSCPWKEHFFELEEKLGITPEEVKYVLFKGDDSYRIMGVPLTRESFLGRKFLPESWRGLRNEELSRLTAIEGCIFVHANGFIGGNTTRNGVLQMAIKSLES</sequence>
<dbReference type="Proteomes" id="UP001367676">
    <property type="component" value="Unassembled WGS sequence"/>
</dbReference>
<dbReference type="GO" id="GO:0005634">
    <property type="term" value="C:nucleus"/>
    <property type="evidence" value="ECO:0007669"/>
    <property type="project" value="TreeGrafter"/>
</dbReference>
<dbReference type="PANTHER" id="PTHR11215">
    <property type="entry name" value="METAL DEPENDENT HYDROLASE - RELATED"/>
    <property type="match status" value="1"/>
</dbReference>
<gene>
    <name evidence="2" type="ORF">V9T40_002246</name>
</gene>
<dbReference type="GO" id="GO:0005737">
    <property type="term" value="C:cytoplasm"/>
    <property type="evidence" value="ECO:0007669"/>
    <property type="project" value="TreeGrafter"/>
</dbReference>
<dbReference type="AlphaFoldDB" id="A0AAN9TKG0"/>
<name>A0AAN9TKG0_9HEMI</name>
<organism evidence="2 3">
    <name type="scientific">Parthenolecanium corni</name>
    <dbReference type="NCBI Taxonomy" id="536013"/>
    <lineage>
        <taxon>Eukaryota</taxon>
        <taxon>Metazoa</taxon>
        <taxon>Ecdysozoa</taxon>
        <taxon>Arthropoda</taxon>
        <taxon>Hexapoda</taxon>
        <taxon>Insecta</taxon>
        <taxon>Pterygota</taxon>
        <taxon>Neoptera</taxon>
        <taxon>Paraneoptera</taxon>
        <taxon>Hemiptera</taxon>
        <taxon>Sternorrhyncha</taxon>
        <taxon>Coccoidea</taxon>
        <taxon>Coccidae</taxon>
        <taxon>Parthenolecanium</taxon>
    </lineage>
</organism>
<evidence type="ECO:0000313" key="2">
    <source>
        <dbReference type="EMBL" id="KAK7590633.1"/>
    </source>
</evidence>
<dbReference type="InterPro" id="IPR003226">
    <property type="entry name" value="MYG1_exonuclease"/>
</dbReference>
<keyword evidence="3" id="KW-1185">Reference proteome</keyword>
<proteinExistence type="inferred from homology"/>
<dbReference type="PANTHER" id="PTHR11215:SF1">
    <property type="entry name" value="MYG1 EXONUCLEASE"/>
    <property type="match status" value="1"/>
</dbReference>
<reference evidence="2 3" key="1">
    <citation type="submission" date="2024-03" db="EMBL/GenBank/DDBJ databases">
        <title>Adaptation during the transition from Ophiocordyceps entomopathogen to insect associate is accompanied by gene loss and intensified selection.</title>
        <authorList>
            <person name="Ward C.M."/>
            <person name="Onetto C.A."/>
            <person name="Borneman A.R."/>
        </authorList>
    </citation>
    <scope>NUCLEOTIDE SEQUENCE [LARGE SCALE GENOMIC DNA]</scope>
    <source>
        <strain evidence="2">AWRI1</strain>
        <tissue evidence="2">Single Adult Female</tissue>
    </source>
</reference>
<dbReference type="Pfam" id="PF03690">
    <property type="entry name" value="MYG1_exonuc"/>
    <property type="match status" value="1"/>
</dbReference>
<evidence type="ECO:0000256" key="1">
    <source>
        <dbReference type="ARBA" id="ARBA00010105"/>
    </source>
</evidence>